<dbReference type="Pfam" id="PF13432">
    <property type="entry name" value="TPR_16"/>
    <property type="match status" value="1"/>
</dbReference>
<evidence type="ECO:0000313" key="3">
    <source>
        <dbReference type="EMBL" id="RXF69547.1"/>
    </source>
</evidence>
<dbReference type="InterPro" id="IPR019734">
    <property type="entry name" value="TPR_rpt"/>
</dbReference>
<sequence length="237" mass="25071">MSSYAVLVGRLGAVATLGLLLSGCLADKLTTGSIMPTAASREVSTATSPEAREARWRELAAKYAPAYQKNPNDAATAYAYGVTLRALGQRAHALAVLEAASVKNPKQTQILAAYGRALSDVGRYEDALRVYERAHTPDRPDWRILNAQGAALDQLGRPGEARGFYDAALKLAPGEPAILSNLGLSYALSKDLAKAETTLAQAAASPNASETVRANLVMVRGLRAGDPTPRKPAKQRT</sequence>
<dbReference type="SUPFAM" id="SSF48452">
    <property type="entry name" value="TPR-like"/>
    <property type="match status" value="1"/>
</dbReference>
<dbReference type="AlphaFoldDB" id="A0A4Q0M8R9"/>
<dbReference type="SMART" id="SM00028">
    <property type="entry name" value="TPR"/>
    <property type="match status" value="4"/>
</dbReference>
<dbReference type="InterPro" id="IPR014596">
    <property type="entry name" value="UCP035836"/>
</dbReference>
<dbReference type="PANTHER" id="PTHR44943">
    <property type="entry name" value="CELLULOSE SYNTHASE OPERON PROTEIN C"/>
    <property type="match status" value="1"/>
</dbReference>
<organism evidence="3 4">
    <name type="scientific">Hansschlegelia zhihuaiae</name>
    <dbReference type="NCBI Taxonomy" id="405005"/>
    <lineage>
        <taxon>Bacteria</taxon>
        <taxon>Pseudomonadati</taxon>
        <taxon>Pseudomonadota</taxon>
        <taxon>Alphaproteobacteria</taxon>
        <taxon>Hyphomicrobiales</taxon>
        <taxon>Methylopilaceae</taxon>
        <taxon>Hansschlegelia</taxon>
    </lineage>
</organism>
<proteinExistence type="predicted"/>
<protein>
    <submittedName>
        <fullName evidence="3">Tetratricopeptide repeat protein</fullName>
    </submittedName>
</protein>
<dbReference type="InterPro" id="IPR011990">
    <property type="entry name" value="TPR-like_helical_dom_sf"/>
</dbReference>
<evidence type="ECO:0000256" key="1">
    <source>
        <dbReference type="ARBA" id="ARBA00022737"/>
    </source>
</evidence>
<dbReference type="InterPro" id="IPR051685">
    <property type="entry name" value="Ycf3/AcsC/BcsC/TPR_MFPF"/>
</dbReference>
<comment type="caution">
    <text evidence="3">The sequence shown here is derived from an EMBL/GenBank/DDBJ whole genome shotgun (WGS) entry which is preliminary data.</text>
</comment>
<keyword evidence="2" id="KW-0802">TPR repeat</keyword>
<dbReference type="OrthoDB" id="422579at2"/>
<gene>
    <name evidence="3" type="ORF">EK403_18260</name>
</gene>
<evidence type="ECO:0000313" key="4">
    <source>
        <dbReference type="Proteomes" id="UP000289708"/>
    </source>
</evidence>
<dbReference type="Gene3D" id="1.25.40.10">
    <property type="entry name" value="Tetratricopeptide repeat domain"/>
    <property type="match status" value="1"/>
</dbReference>
<dbReference type="PIRSF" id="PIRSF035836">
    <property type="entry name" value="UCP035836"/>
    <property type="match status" value="1"/>
</dbReference>
<dbReference type="Proteomes" id="UP000289708">
    <property type="component" value="Unassembled WGS sequence"/>
</dbReference>
<accession>A0A4Q0M8R9</accession>
<dbReference type="PANTHER" id="PTHR44943:SF5">
    <property type="entry name" value="BLL7697 PROTEIN"/>
    <property type="match status" value="1"/>
</dbReference>
<dbReference type="RefSeq" id="WP_128778900.1">
    <property type="nucleotide sequence ID" value="NZ_RYFI01000021.1"/>
</dbReference>
<dbReference type="EMBL" id="RYFI01000021">
    <property type="protein sequence ID" value="RXF69547.1"/>
    <property type="molecule type" value="Genomic_DNA"/>
</dbReference>
<evidence type="ECO:0000256" key="2">
    <source>
        <dbReference type="ARBA" id="ARBA00022803"/>
    </source>
</evidence>
<keyword evidence="1" id="KW-0677">Repeat</keyword>
<name>A0A4Q0M8R9_9HYPH</name>
<reference evidence="3 4" key="1">
    <citation type="submission" date="2018-12" db="EMBL/GenBank/DDBJ databases">
        <title>bacterium Hansschlegelia zhihuaiae S113.</title>
        <authorList>
            <person name="He J."/>
        </authorList>
    </citation>
    <scope>NUCLEOTIDE SEQUENCE [LARGE SCALE GENOMIC DNA]</scope>
    <source>
        <strain evidence="3 4">S 113</strain>
    </source>
</reference>
<keyword evidence="4" id="KW-1185">Reference proteome</keyword>